<organism evidence="1">
    <name type="scientific">marine metagenome</name>
    <dbReference type="NCBI Taxonomy" id="408172"/>
    <lineage>
        <taxon>unclassified sequences</taxon>
        <taxon>metagenomes</taxon>
        <taxon>ecological metagenomes</taxon>
    </lineage>
</organism>
<dbReference type="EMBL" id="UINC01012168">
    <property type="protein sequence ID" value="SVA53287.1"/>
    <property type="molecule type" value="Genomic_DNA"/>
</dbReference>
<dbReference type="AlphaFoldDB" id="A0A381WMV1"/>
<accession>A0A381WMV1</accession>
<proteinExistence type="predicted"/>
<name>A0A381WMV1_9ZZZZ</name>
<protein>
    <submittedName>
        <fullName evidence="1">Uncharacterized protein</fullName>
    </submittedName>
</protein>
<sequence>MKKTKQTININERHEIMAKDLDRVIQGWRRKRIPVEDAVELSIDFMVNFAFYACKEAKVANHLIVSAISRELIHSGEMHDSETIIQ</sequence>
<evidence type="ECO:0000313" key="1">
    <source>
        <dbReference type="EMBL" id="SVA53287.1"/>
    </source>
</evidence>
<gene>
    <name evidence="1" type="ORF">METZ01_LOCUS106141</name>
</gene>
<reference evidence="1" key="1">
    <citation type="submission" date="2018-05" db="EMBL/GenBank/DDBJ databases">
        <authorList>
            <person name="Lanie J.A."/>
            <person name="Ng W.-L."/>
            <person name="Kazmierczak K.M."/>
            <person name="Andrzejewski T.M."/>
            <person name="Davidsen T.M."/>
            <person name="Wayne K.J."/>
            <person name="Tettelin H."/>
            <person name="Glass J.I."/>
            <person name="Rusch D."/>
            <person name="Podicherti R."/>
            <person name="Tsui H.-C.T."/>
            <person name="Winkler M.E."/>
        </authorList>
    </citation>
    <scope>NUCLEOTIDE SEQUENCE</scope>
</reference>